<feature type="compositionally biased region" description="Basic and acidic residues" evidence="1">
    <location>
        <begin position="368"/>
        <end position="378"/>
    </location>
</feature>
<organism evidence="3 4">
    <name type="scientific">Lacibacter sediminis</name>
    <dbReference type="NCBI Taxonomy" id="2760713"/>
    <lineage>
        <taxon>Bacteria</taxon>
        <taxon>Pseudomonadati</taxon>
        <taxon>Bacteroidota</taxon>
        <taxon>Chitinophagia</taxon>
        <taxon>Chitinophagales</taxon>
        <taxon>Chitinophagaceae</taxon>
        <taxon>Lacibacter</taxon>
    </lineage>
</organism>
<keyword evidence="4" id="KW-1185">Reference proteome</keyword>
<keyword evidence="2" id="KW-1133">Transmembrane helix</keyword>
<reference evidence="4" key="1">
    <citation type="submission" date="2020-08" db="EMBL/GenBank/DDBJ databases">
        <title>Lacibacter sp. S13-6-6 genome sequencing.</title>
        <authorList>
            <person name="Jin L."/>
        </authorList>
    </citation>
    <scope>NUCLEOTIDE SEQUENCE [LARGE SCALE GENOMIC DNA]</scope>
    <source>
        <strain evidence="4">S13-6-6</strain>
    </source>
</reference>
<proteinExistence type="predicted"/>
<evidence type="ECO:0000313" key="4">
    <source>
        <dbReference type="Proteomes" id="UP000515344"/>
    </source>
</evidence>
<sequence>MSSKKFSWKKLVLTVMWTVIGTATIVLLVAAARNKNGKRCKDVIVTIKGVDGTEYVSKKQILNTISGGRPDLMKGAPIKTFDLQQLEELLERNLWIRNAELFFDNNDVLHADITEREPVARVFMVNGQSFYIDDMGEQLPITNDQVARVPVFTSFPNETTAARKKDSLLQEQVKEMGHYLMKNDFWMAQVDQVNINNYEFELVPKLGNHLIQFGNAEKMEQKFNRLLLFYKNIMNKTGWNYYSALDVRYDKQLVAVRRDSVSLFKSFVVDQNNYDVSRAIDTSYINSDTTLTTEKPIINNEPNSLLTSGAYKSAPTPTEPVLKSATVKPETTQNRNAMKNQLPTPATGNKVQGDKSQVTKTVQNPKPTEQKPKPKTEEESVLNEAKSQPVKKQPKAVMKKKENE</sequence>
<evidence type="ECO:0008006" key="5">
    <source>
        <dbReference type="Google" id="ProtNLM"/>
    </source>
</evidence>
<protein>
    <recommendedName>
        <fullName evidence="5">Cell division protein FtsQ</fullName>
    </recommendedName>
</protein>
<evidence type="ECO:0000313" key="3">
    <source>
        <dbReference type="EMBL" id="QNA43727.1"/>
    </source>
</evidence>
<evidence type="ECO:0000256" key="1">
    <source>
        <dbReference type="SAM" id="MobiDB-lite"/>
    </source>
</evidence>
<dbReference type="AlphaFoldDB" id="A0A7G5XE24"/>
<dbReference type="RefSeq" id="WP_182801989.1">
    <property type="nucleotide sequence ID" value="NZ_CP060007.1"/>
</dbReference>
<dbReference type="EMBL" id="CP060007">
    <property type="protein sequence ID" value="QNA43727.1"/>
    <property type="molecule type" value="Genomic_DNA"/>
</dbReference>
<feature type="transmembrane region" description="Helical" evidence="2">
    <location>
        <begin position="12"/>
        <end position="32"/>
    </location>
</feature>
<name>A0A7G5XE24_9BACT</name>
<dbReference type="Proteomes" id="UP000515344">
    <property type="component" value="Chromosome"/>
</dbReference>
<keyword evidence="2" id="KW-0812">Transmembrane</keyword>
<dbReference type="KEGG" id="lacs:H4075_16835"/>
<feature type="region of interest" description="Disordered" evidence="1">
    <location>
        <begin position="299"/>
        <end position="404"/>
    </location>
</feature>
<keyword evidence="2" id="KW-0472">Membrane</keyword>
<feature type="compositionally biased region" description="Polar residues" evidence="1">
    <location>
        <begin position="329"/>
        <end position="364"/>
    </location>
</feature>
<gene>
    <name evidence="3" type="ORF">H4075_16835</name>
</gene>
<accession>A0A7G5XE24</accession>
<evidence type="ECO:0000256" key="2">
    <source>
        <dbReference type="SAM" id="Phobius"/>
    </source>
</evidence>